<dbReference type="GO" id="GO:0006302">
    <property type="term" value="P:double-strand break repair"/>
    <property type="evidence" value="ECO:0007669"/>
    <property type="project" value="TreeGrafter"/>
</dbReference>
<dbReference type="Gene3D" id="2.40.50.140">
    <property type="entry name" value="Nucleic acid-binding proteins"/>
    <property type="match status" value="1"/>
</dbReference>
<dbReference type="AlphaFoldDB" id="A0A9D1MZ57"/>
<dbReference type="EMBL" id="DVOD01000008">
    <property type="protein sequence ID" value="HIU91698.1"/>
    <property type="molecule type" value="Genomic_DNA"/>
</dbReference>
<proteinExistence type="inferred from homology"/>
<dbReference type="Gene3D" id="1.20.1440.120">
    <property type="entry name" value="Recombination protein O, C-terminal domain"/>
    <property type="match status" value="1"/>
</dbReference>
<organism evidence="9 10">
    <name type="scientific">Candidatus Limenecus avicola</name>
    <dbReference type="NCBI Taxonomy" id="2840847"/>
    <lineage>
        <taxon>Bacteria</taxon>
        <taxon>Bacillati</taxon>
        <taxon>Bacillota</taxon>
        <taxon>Clostridia</taxon>
        <taxon>Eubacteriales</taxon>
        <taxon>Clostridiaceae</taxon>
        <taxon>Clostridiaceae incertae sedis</taxon>
        <taxon>Candidatus Limenecus</taxon>
    </lineage>
</organism>
<feature type="domain" description="DNA replication/recombination mediator RecO N-terminal" evidence="8">
    <location>
        <begin position="1"/>
        <end position="79"/>
    </location>
</feature>
<sequence length="253" mass="28771">MQNFTTNAINLKSYNLSETDKIIVMYSKDKGIIKGVAKGAKKTTSKLGGRMDMLVANRLMLHKGRNLDTICQAQAINTFKNTRNDMDKLFYSIYCSEVVHSFGVENDPNSEEIYELFYKTLEAVSKSENKVQLLLSVIKFQLKITHIAGYSLELENCACCGGTLDNDNIYFSAQSGGTICEECKKHSINAAKLHHKIRDFLNTLLQLDYDSKTRYDELATEKICSFCFELMKRHVEQFSPKKIKSAQILEITK</sequence>
<name>A0A9D1MZ57_9CLOT</name>
<dbReference type="InterPro" id="IPR037278">
    <property type="entry name" value="ARFGAP/RecO"/>
</dbReference>
<keyword evidence="4 7" id="KW-0233">DNA recombination</keyword>
<keyword evidence="3 7" id="KW-0227">DNA damage</keyword>
<gene>
    <name evidence="7 9" type="primary">recO</name>
    <name evidence="9" type="ORF">IAD26_01040</name>
</gene>
<evidence type="ECO:0000256" key="4">
    <source>
        <dbReference type="ARBA" id="ARBA00023172"/>
    </source>
</evidence>
<comment type="caution">
    <text evidence="9">The sequence shown here is derived from an EMBL/GenBank/DDBJ whole genome shotgun (WGS) entry which is preliminary data.</text>
</comment>
<evidence type="ECO:0000256" key="7">
    <source>
        <dbReference type="HAMAP-Rule" id="MF_00201"/>
    </source>
</evidence>
<evidence type="ECO:0000259" key="8">
    <source>
        <dbReference type="Pfam" id="PF11967"/>
    </source>
</evidence>
<dbReference type="PANTHER" id="PTHR33991">
    <property type="entry name" value="DNA REPAIR PROTEIN RECO"/>
    <property type="match status" value="1"/>
</dbReference>
<evidence type="ECO:0000256" key="1">
    <source>
        <dbReference type="ARBA" id="ARBA00007452"/>
    </source>
</evidence>
<dbReference type="NCBIfam" id="TIGR00613">
    <property type="entry name" value="reco"/>
    <property type="match status" value="1"/>
</dbReference>
<dbReference type="GO" id="GO:0043590">
    <property type="term" value="C:bacterial nucleoid"/>
    <property type="evidence" value="ECO:0007669"/>
    <property type="project" value="TreeGrafter"/>
</dbReference>
<dbReference type="InterPro" id="IPR022572">
    <property type="entry name" value="DNA_rep/recomb_RecO_N"/>
</dbReference>
<comment type="similarity">
    <text evidence="1 7">Belongs to the RecO family.</text>
</comment>
<evidence type="ECO:0000313" key="9">
    <source>
        <dbReference type="EMBL" id="HIU91698.1"/>
    </source>
</evidence>
<dbReference type="Pfam" id="PF11967">
    <property type="entry name" value="RecO_N"/>
    <property type="match status" value="1"/>
</dbReference>
<dbReference type="GO" id="GO:0006310">
    <property type="term" value="P:DNA recombination"/>
    <property type="evidence" value="ECO:0007669"/>
    <property type="project" value="UniProtKB-UniRule"/>
</dbReference>
<evidence type="ECO:0000256" key="6">
    <source>
        <dbReference type="ARBA" id="ARBA00033409"/>
    </source>
</evidence>
<accession>A0A9D1MZ57</accession>
<reference evidence="9" key="1">
    <citation type="submission" date="2020-10" db="EMBL/GenBank/DDBJ databases">
        <authorList>
            <person name="Gilroy R."/>
        </authorList>
    </citation>
    <scope>NUCLEOTIDE SEQUENCE</scope>
    <source>
        <strain evidence="9">CHK154-7741</strain>
    </source>
</reference>
<dbReference type="InterPro" id="IPR003717">
    <property type="entry name" value="RecO"/>
</dbReference>
<comment type="function">
    <text evidence="7">Involved in DNA repair and RecF pathway recombination.</text>
</comment>
<evidence type="ECO:0000256" key="2">
    <source>
        <dbReference type="ARBA" id="ARBA00021310"/>
    </source>
</evidence>
<dbReference type="SUPFAM" id="SSF50249">
    <property type="entry name" value="Nucleic acid-binding proteins"/>
    <property type="match status" value="1"/>
</dbReference>
<dbReference type="InterPro" id="IPR042242">
    <property type="entry name" value="RecO_C"/>
</dbReference>
<protein>
    <recommendedName>
        <fullName evidence="2 7">DNA repair protein RecO</fullName>
    </recommendedName>
    <alternativeName>
        <fullName evidence="6 7">Recombination protein O</fullName>
    </alternativeName>
</protein>
<dbReference type="Proteomes" id="UP000886748">
    <property type="component" value="Unassembled WGS sequence"/>
</dbReference>
<dbReference type="PANTHER" id="PTHR33991:SF1">
    <property type="entry name" value="DNA REPAIR PROTEIN RECO"/>
    <property type="match status" value="1"/>
</dbReference>
<keyword evidence="5 7" id="KW-0234">DNA repair</keyword>
<dbReference type="HAMAP" id="MF_00201">
    <property type="entry name" value="RecO"/>
    <property type="match status" value="1"/>
</dbReference>
<reference evidence="9" key="2">
    <citation type="journal article" date="2021" name="PeerJ">
        <title>Extensive microbial diversity within the chicken gut microbiome revealed by metagenomics and culture.</title>
        <authorList>
            <person name="Gilroy R."/>
            <person name="Ravi A."/>
            <person name="Getino M."/>
            <person name="Pursley I."/>
            <person name="Horton D.L."/>
            <person name="Alikhan N.F."/>
            <person name="Baker D."/>
            <person name="Gharbi K."/>
            <person name="Hall N."/>
            <person name="Watson M."/>
            <person name="Adriaenssens E.M."/>
            <person name="Foster-Nyarko E."/>
            <person name="Jarju S."/>
            <person name="Secka A."/>
            <person name="Antonio M."/>
            <person name="Oren A."/>
            <person name="Chaudhuri R.R."/>
            <person name="La Ragione R."/>
            <person name="Hildebrand F."/>
            <person name="Pallen M.J."/>
        </authorList>
    </citation>
    <scope>NUCLEOTIDE SEQUENCE</scope>
    <source>
        <strain evidence="9">CHK154-7741</strain>
    </source>
</reference>
<evidence type="ECO:0000256" key="5">
    <source>
        <dbReference type="ARBA" id="ARBA00023204"/>
    </source>
</evidence>
<dbReference type="SUPFAM" id="SSF57863">
    <property type="entry name" value="ArfGap/RecO-like zinc finger"/>
    <property type="match status" value="1"/>
</dbReference>
<evidence type="ECO:0000313" key="10">
    <source>
        <dbReference type="Proteomes" id="UP000886748"/>
    </source>
</evidence>
<dbReference type="InterPro" id="IPR012340">
    <property type="entry name" value="NA-bd_OB-fold"/>
</dbReference>
<evidence type="ECO:0000256" key="3">
    <source>
        <dbReference type="ARBA" id="ARBA00022763"/>
    </source>
</evidence>
<dbReference type="Pfam" id="PF02565">
    <property type="entry name" value="RecO_C"/>
    <property type="match status" value="1"/>
</dbReference>